<dbReference type="Proteomes" id="UP000034127">
    <property type="component" value="Unassembled WGS sequence"/>
</dbReference>
<dbReference type="Gene3D" id="1.20.120.330">
    <property type="entry name" value="Nucleotidyltransferases domain 2"/>
    <property type="match status" value="1"/>
</dbReference>
<feature type="domain" description="HEPN" evidence="1">
    <location>
        <begin position="8"/>
        <end position="116"/>
    </location>
</feature>
<sequence length="128" mass="15189">MVTYKPWIDKAKDDLNWTKHNIESEVYYGACFSAQQAAEKALKSFLIFHQKRLRKIHDLRALIEDCILIDQEFNQIKESAIKLISYYSESRYPDFDIFSKFTEIQAKEAFESAEKIVVFIEKKLIEKQ</sequence>
<evidence type="ECO:0000313" key="3">
    <source>
        <dbReference type="Proteomes" id="UP000034127"/>
    </source>
</evidence>
<organism evidence="2 3">
    <name type="scientific">Candidatus Roizmanbacteria bacterium GW2011_GWC2_35_12</name>
    <dbReference type="NCBI Taxonomy" id="1618485"/>
    <lineage>
        <taxon>Bacteria</taxon>
        <taxon>Candidatus Roizmaniibacteriota</taxon>
    </lineage>
</organism>
<dbReference type="SMART" id="SM00748">
    <property type="entry name" value="HEPN"/>
    <property type="match status" value="1"/>
</dbReference>
<dbReference type="PROSITE" id="PS50910">
    <property type="entry name" value="HEPN"/>
    <property type="match status" value="1"/>
</dbReference>
<proteinExistence type="predicted"/>
<protein>
    <submittedName>
        <fullName evidence="2">HEPN domain protein</fullName>
    </submittedName>
</protein>
<comment type="caution">
    <text evidence="2">The sequence shown here is derived from an EMBL/GenBank/DDBJ whole genome shotgun (WGS) entry which is preliminary data.</text>
</comment>
<evidence type="ECO:0000313" key="2">
    <source>
        <dbReference type="EMBL" id="KKP67111.1"/>
    </source>
</evidence>
<name>A0A0G0BTP1_9BACT</name>
<gene>
    <name evidence="2" type="ORF">UR63_C0021G0011</name>
</gene>
<dbReference type="AlphaFoldDB" id="A0A0G0BTP1"/>
<dbReference type="InterPro" id="IPR007842">
    <property type="entry name" value="HEPN_dom"/>
</dbReference>
<dbReference type="SUPFAM" id="SSF81593">
    <property type="entry name" value="Nucleotidyltransferase substrate binding subunit/domain"/>
    <property type="match status" value="1"/>
</dbReference>
<evidence type="ECO:0000259" key="1">
    <source>
        <dbReference type="PROSITE" id="PS50910"/>
    </source>
</evidence>
<accession>A0A0G0BTP1</accession>
<reference evidence="2 3" key="1">
    <citation type="journal article" date="2015" name="Nature">
        <title>rRNA introns, odd ribosomes, and small enigmatic genomes across a large radiation of phyla.</title>
        <authorList>
            <person name="Brown C.T."/>
            <person name="Hug L.A."/>
            <person name="Thomas B.C."/>
            <person name="Sharon I."/>
            <person name="Castelle C.J."/>
            <person name="Singh A."/>
            <person name="Wilkins M.J."/>
            <person name="Williams K.H."/>
            <person name="Banfield J.F."/>
        </authorList>
    </citation>
    <scope>NUCLEOTIDE SEQUENCE [LARGE SCALE GENOMIC DNA]</scope>
</reference>
<dbReference type="Pfam" id="PF05168">
    <property type="entry name" value="HEPN"/>
    <property type="match status" value="1"/>
</dbReference>
<dbReference type="EMBL" id="LBPX01000021">
    <property type="protein sequence ID" value="KKP67111.1"/>
    <property type="molecule type" value="Genomic_DNA"/>
</dbReference>